<comment type="function">
    <text evidence="8">Toxic component of a toxin-antitoxin (TA) system. An RNase.</text>
</comment>
<dbReference type="EC" id="3.1.-.-" evidence="8"/>
<dbReference type="OrthoDB" id="9796690at2"/>
<dbReference type="InterPro" id="IPR050556">
    <property type="entry name" value="Type_II_TA_system_RNase"/>
</dbReference>
<keyword evidence="11" id="KW-1185">Reference proteome</keyword>
<dbReference type="InterPro" id="IPR022907">
    <property type="entry name" value="VapC_family"/>
</dbReference>
<gene>
    <name evidence="8" type="primary">vapC</name>
    <name evidence="10" type="ORF">ThimaDRAFT_4403</name>
</gene>
<dbReference type="InterPro" id="IPR029060">
    <property type="entry name" value="PIN-like_dom_sf"/>
</dbReference>
<sequence>MAYLLDTNTVIALMKNNANVVTRVREAGLAELRICVPVEAELWFGVAKSARPDENRQRLLILLSWLPSLPFTSNAAQYFGDIRAYLAKKGTPIGPYDLQIAAIARARGLVLVTHNTDEFSRVPLLALEDWIG</sequence>
<keyword evidence="2 8" id="KW-1277">Toxin-antitoxin system</keyword>
<evidence type="ECO:0000256" key="6">
    <source>
        <dbReference type="ARBA" id="ARBA00022842"/>
    </source>
</evidence>
<dbReference type="CDD" id="cd18745">
    <property type="entry name" value="PIN_VapC4-5_FitB-like"/>
    <property type="match status" value="1"/>
</dbReference>
<dbReference type="Pfam" id="PF01850">
    <property type="entry name" value="PIN"/>
    <property type="match status" value="1"/>
</dbReference>
<dbReference type="PATRIC" id="fig|768671.3.peg.4645"/>
<dbReference type="SUPFAM" id="SSF88723">
    <property type="entry name" value="PIN domain-like"/>
    <property type="match status" value="1"/>
</dbReference>
<evidence type="ECO:0000256" key="1">
    <source>
        <dbReference type="ARBA" id="ARBA00001946"/>
    </source>
</evidence>
<dbReference type="AlphaFoldDB" id="F9UHK0"/>
<evidence type="ECO:0000256" key="8">
    <source>
        <dbReference type="HAMAP-Rule" id="MF_00265"/>
    </source>
</evidence>
<dbReference type="InterPro" id="IPR002716">
    <property type="entry name" value="PIN_dom"/>
</dbReference>
<feature type="binding site" evidence="8">
    <location>
        <position position="6"/>
    </location>
    <ligand>
        <name>Mg(2+)</name>
        <dbReference type="ChEBI" id="CHEBI:18420"/>
    </ligand>
</feature>
<keyword evidence="6 8" id="KW-0460">Magnesium</keyword>
<reference evidence="10 11" key="1">
    <citation type="submission" date="2011-06" db="EMBL/GenBank/DDBJ databases">
        <title>The draft genome of Thiocapsa marina 5811.</title>
        <authorList>
            <consortium name="US DOE Joint Genome Institute (JGI-PGF)"/>
            <person name="Lucas S."/>
            <person name="Han J."/>
            <person name="Cheng J.-F."/>
            <person name="Goodwin L."/>
            <person name="Pitluck S."/>
            <person name="Peters L."/>
            <person name="Land M.L."/>
            <person name="Hauser L."/>
            <person name="Vogl K."/>
            <person name="Liu Z."/>
            <person name="Imhoff J."/>
            <person name="Thiel V."/>
            <person name="Frigaard N.-U."/>
            <person name="Bryant D."/>
            <person name="Woyke T.J."/>
        </authorList>
    </citation>
    <scope>NUCLEOTIDE SEQUENCE [LARGE SCALE GENOMIC DNA]</scope>
    <source>
        <strain evidence="10 11">5811</strain>
    </source>
</reference>
<comment type="cofactor">
    <cofactor evidence="1 8">
        <name>Mg(2+)</name>
        <dbReference type="ChEBI" id="CHEBI:18420"/>
    </cofactor>
</comment>
<dbReference type="PANTHER" id="PTHR33653">
    <property type="entry name" value="RIBONUCLEASE VAPC2"/>
    <property type="match status" value="1"/>
</dbReference>
<dbReference type="Gene3D" id="3.40.50.1010">
    <property type="entry name" value="5'-nuclease"/>
    <property type="match status" value="1"/>
</dbReference>
<evidence type="ECO:0000256" key="5">
    <source>
        <dbReference type="ARBA" id="ARBA00022801"/>
    </source>
</evidence>
<dbReference type="PANTHER" id="PTHR33653:SF1">
    <property type="entry name" value="RIBONUCLEASE VAPC2"/>
    <property type="match status" value="1"/>
</dbReference>
<evidence type="ECO:0000259" key="9">
    <source>
        <dbReference type="Pfam" id="PF01850"/>
    </source>
</evidence>
<dbReference type="RefSeq" id="WP_007195275.1">
    <property type="nucleotide sequence ID" value="NZ_AFWV01000019.1"/>
</dbReference>
<dbReference type="GO" id="GO:0000287">
    <property type="term" value="F:magnesium ion binding"/>
    <property type="evidence" value="ECO:0007669"/>
    <property type="project" value="UniProtKB-UniRule"/>
</dbReference>
<evidence type="ECO:0000256" key="2">
    <source>
        <dbReference type="ARBA" id="ARBA00022649"/>
    </source>
</evidence>
<dbReference type="EMBL" id="AFWV01000019">
    <property type="protein sequence ID" value="EGV16309.1"/>
    <property type="molecule type" value="Genomic_DNA"/>
</dbReference>
<evidence type="ECO:0000313" key="10">
    <source>
        <dbReference type="EMBL" id="EGV16309.1"/>
    </source>
</evidence>
<protein>
    <recommendedName>
        <fullName evidence="8">Ribonuclease VapC</fullName>
        <shortName evidence="8">RNase VapC</shortName>
        <ecNumber evidence="8">3.1.-.-</ecNumber>
    </recommendedName>
    <alternativeName>
        <fullName evidence="8">Toxin VapC</fullName>
    </alternativeName>
</protein>
<feature type="domain" description="PIN" evidence="9">
    <location>
        <begin position="3"/>
        <end position="123"/>
    </location>
</feature>
<keyword evidence="8" id="KW-0800">Toxin</keyword>
<feature type="binding site" evidence="8">
    <location>
        <position position="97"/>
    </location>
    <ligand>
        <name>Mg(2+)</name>
        <dbReference type="ChEBI" id="CHEBI:18420"/>
    </ligand>
</feature>
<evidence type="ECO:0000313" key="11">
    <source>
        <dbReference type="Proteomes" id="UP000005459"/>
    </source>
</evidence>
<evidence type="ECO:0000256" key="7">
    <source>
        <dbReference type="ARBA" id="ARBA00038093"/>
    </source>
</evidence>
<accession>F9UHK0</accession>
<dbReference type="STRING" id="768671.ThimaDRAFT_4403"/>
<evidence type="ECO:0000256" key="4">
    <source>
        <dbReference type="ARBA" id="ARBA00022723"/>
    </source>
</evidence>
<proteinExistence type="inferred from homology"/>
<evidence type="ECO:0000256" key="3">
    <source>
        <dbReference type="ARBA" id="ARBA00022722"/>
    </source>
</evidence>
<name>F9UHK0_9GAMM</name>
<dbReference type="GO" id="GO:0090729">
    <property type="term" value="F:toxin activity"/>
    <property type="evidence" value="ECO:0007669"/>
    <property type="project" value="UniProtKB-KW"/>
</dbReference>
<keyword evidence="4 8" id="KW-0479">Metal-binding</keyword>
<organism evidence="10 11">
    <name type="scientific">Thiocapsa marina 5811</name>
    <dbReference type="NCBI Taxonomy" id="768671"/>
    <lineage>
        <taxon>Bacteria</taxon>
        <taxon>Pseudomonadati</taxon>
        <taxon>Pseudomonadota</taxon>
        <taxon>Gammaproteobacteria</taxon>
        <taxon>Chromatiales</taxon>
        <taxon>Chromatiaceae</taxon>
        <taxon>Thiocapsa</taxon>
    </lineage>
</organism>
<dbReference type="eggNOG" id="COG1487">
    <property type="taxonomic scope" value="Bacteria"/>
</dbReference>
<dbReference type="HAMAP" id="MF_00265">
    <property type="entry name" value="VapC_Nob1"/>
    <property type="match status" value="1"/>
</dbReference>
<dbReference type="GO" id="GO:0016787">
    <property type="term" value="F:hydrolase activity"/>
    <property type="evidence" value="ECO:0007669"/>
    <property type="project" value="UniProtKB-KW"/>
</dbReference>
<dbReference type="Proteomes" id="UP000005459">
    <property type="component" value="Unassembled WGS sequence"/>
</dbReference>
<comment type="similarity">
    <text evidence="7 8">Belongs to the PINc/VapC protein family.</text>
</comment>
<dbReference type="GO" id="GO:0004540">
    <property type="term" value="F:RNA nuclease activity"/>
    <property type="evidence" value="ECO:0007669"/>
    <property type="project" value="InterPro"/>
</dbReference>
<keyword evidence="3 8" id="KW-0540">Nuclease</keyword>
<keyword evidence="5 8" id="KW-0378">Hydrolase</keyword>